<keyword evidence="2" id="KW-1185">Reference proteome</keyword>
<evidence type="ECO:0000313" key="2">
    <source>
        <dbReference type="Proteomes" id="UP000499080"/>
    </source>
</evidence>
<organism evidence="1 2">
    <name type="scientific">Araneus ventricosus</name>
    <name type="common">Orbweaver spider</name>
    <name type="synonym">Epeira ventricosa</name>
    <dbReference type="NCBI Taxonomy" id="182803"/>
    <lineage>
        <taxon>Eukaryota</taxon>
        <taxon>Metazoa</taxon>
        <taxon>Ecdysozoa</taxon>
        <taxon>Arthropoda</taxon>
        <taxon>Chelicerata</taxon>
        <taxon>Arachnida</taxon>
        <taxon>Araneae</taxon>
        <taxon>Araneomorphae</taxon>
        <taxon>Entelegynae</taxon>
        <taxon>Araneoidea</taxon>
        <taxon>Araneidae</taxon>
        <taxon>Araneus</taxon>
    </lineage>
</organism>
<sequence length="152" mass="17532">MPQGNSTTSRSVALYATQVLYGGWERAINSRAISRCFMKRTFPAQMVYRIEIFSRSLQCVNRKGVHGTCPRIALHTHAVFAARHNQMQAEKKHKRSFAINRCNETETFPSLHKWSYPRMKFSVALSLQSQHKSVHMPQRSILQPLQCLRCTP</sequence>
<comment type="caution">
    <text evidence="1">The sequence shown here is derived from an EMBL/GenBank/DDBJ whole genome shotgun (WGS) entry which is preliminary data.</text>
</comment>
<evidence type="ECO:0000313" key="1">
    <source>
        <dbReference type="EMBL" id="GBO21088.1"/>
    </source>
</evidence>
<dbReference type="Proteomes" id="UP000499080">
    <property type="component" value="Unassembled WGS sequence"/>
</dbReference>
<name>A0A4Y2V951_ARAVE</name>
<protein>
    <submittedName>
        <fullName evidence="1">Uncharacterized protein</fullName>
    </submittedName>
</protein>
<dbReference type="EMBL" id="BGPR01044340">
    <property type="protein sequence ID" value="GBO21088.1"/>
    <property type="molecule type" value="Genomic_DNA"/>
</dbReference>
<reference evidence="1 2" key="1">
    <citation type="journal article" date="2019" name="Sci. Rep.">
        <title>Orb-weaving spider Araneus ventricosus genome elucidates the spidroin gene catalogue.</title>
        <authorList>
            <person name="Kono N."/>
            <person name="Nakamura H."/>
            <person name="Ohtoshi R."/>
            <person name="Moran D.A.P."/>
            <person name="Shinohara A."/>
            <person name="Yoshida Y."/>
            <person name="Fujiwara M."/>
            <person name="Mori M."/>
            <person name="Tomita M."/>
            <person name="Arakawa K."/>
        </authorList>
    </citation>
    <scope>NUCLEOTIDE SEQUENCE [LARGE SCALE GENOMIC DNA]</scope>
</reference>
<dbReference type="AlphaFoldDB" id="A0A4Y2V951"/>
<proteinExistence type="predicted"/>
<gene>
    <name evidence="1" type="ORF">AVEN_100111_1</name>
</gene>
<accession>A0A4Y2V951</accession>